<reference evidence="2 3" key="1">
    <citation type="submission" date="2013-10" db="EMBL/GenBank/DDBJ databases">
        <authorList>
            <consortium name="International Citrus Genome Consortium"/>
            <person name="Jenkins J."/>
            <person name="Schmutz J."/>
            <person name="Prochnik S."/>
            <person name="Rokhsar D."/>
            <person name="Gmitter F."/>
            <person name="Ollitrault P."/>
            <person name="Machado M."/>
            <person name="Talon M."/>
            <person name="Wincker P."/>
            <person name="Jaillon O."/>
            <person name="Morgante M."/>
        </authorList>
    </citation>
    <scope>NUCLEOTIDE SEQUENCE</scope>
    <source>
        <strain evidence="3">cv. Clemenules</strain>
    </source>
</reference>
<dbReference type="InParanoid" id="V4VKF6"/>
<dbReference type="Proteomes" id="UP000030687">
    <property type="component" value="Unassembled WGS sequence"/>
</dbReference>
<keyword evidence="1" id="KW-0472">Membrane</keyword>
<dbReference type="EMBL" id="KI536661">
    <property type="protein sequence ID" value="ESR53179.1"/>
    <property type="molecule type" value="Genomic_DNA"/>
</dbReference>
<organism evidence="2 3">
    <name type="scientific">Citrus clementina</name>
    <name type="common">Clementine</name>
    <name type="synonym">Citrus deliciosa x Citrus sinensis</name>
    <dbReference type="NCBI Taxonomy" id="85681"/>
    <lineage>
        <taxon>Eukaryota</taxon>
        <taxon>Viridiplantae</taxon>
        <taxon>Streptophyta</taxon>
        <taxon>Embryophyta</taxon>
        <taxon>Tracheophyta</taxon>
        <taxon>Spermatophyta</taxon>
        <taxon>Magnoliopsida</taxon>
        <taxon>eudicotyledons</taxon>
        <taxon>Gunneridae</taxon>
        <taxon>Pentapetalae</taxon>
        <taxon>rosids</taxon>
        <taxon>malvids</taxon>
        <taxon>Sapindales</taxon>
        <taxon>Rutaceae</taxon>
        <taxon>Aurantioideae</taxon>
        <taxon>Citrus</taxon>
    </lineage>
</organism>
<keyword evidence="1" id="KW-1133">Transmembrane helix</keyword>
<dbReference type="KEGG" id="cic:CICLE_v10023226mg"/>
<dbReference type="AlphaFoldDB" id="V4VKF6"/>
<sequence>MQSRPLRDLDQIYSCNRIFLKDFIFYFFQLLLPGFLSYTSFGGPKKETRKKKLKRLKTTTYKLFLV</sequence>
<accession>V4VKF6</accession>
<proteinExistence type="predicted"/>
<name>V4VKF6_CITCL</name>
<keyword evidence="1" id="KW-0812">Transmembrane</keyword>
<feature type="transmembrane region" description="Helical" evidence="1">
    <location>
        <begin position="23"/>
        <end position="41"/>
    </location>
</feature>
<evidence type="ECO:0000313" key="2">
    <source>
        <dbReference type="EMBL" id="ESR53179.1"/>
    </source>
</evidence>
<evidence type="ECO:0000313" key="3">
    <source>
        <dbReference type="Proteomes" id="UP000030687"/>
    </source>
</evidence>
<dbReference type="Gramene" id="ESR53179">
    <property type="protein sequence ID" value="ESR53179"/>
    <property type="gene ID" value="CICLE_v10023226mg"/>
</dbReference>
<evidence type="ECO:0000256" key="1">
    <source>
        <dbReference type="SAM" id="Phobius"/>
    </source>
</evidence>
<gene>
    <name evidence="2" type="ORF">CICLE_v10023226mg</name>
</gene>
<keyword evidence="3" id="KW-1185">Reference proteome</keyword>
<protein>
    <submittedName>
        <fullName evidence="2">Uncharacterized protein</fullName>
    </submittedName>
</protein>